<evidence type="ECO:0000313" key="2">
    <source>
        <dbReference type="Proteomes" id="UP000077628"/>
    </source>
</evidence>
<dbReference type="RefSeq" id="WP_064031105.1">
    <property type="nucleotide sequence ID" value="NZ_LUUK01000204.1"/>
</dbReference>
<dbReference type="OrthoDB" id="7066008at2"/>
<evidence type="ECO:0000313" key="1">
    <source>
        <dbReference type="EMBL" id="OAI14099.1"/>
    </source>
</evidence>
<proteinExistence type="predicted"/>
<accession>A0A177NA54</accession>
<keyword evidence="2" id="KW-1185">Reference proteome</keyword>
<gene>
    <name evidence="1" type="ORF">A1355_12820</name>
</gene>
<protein>
    <submittedName>
        <fullName evidence="1">Uncharacterized protein</fullName>
    </submittedName>
</protein>
<dbReference type="EMBL" id="LUUK01000204">
    <property type="protein sequence ID" value="OAI14099.1"/>
    <property type="molecule type" value="Genomic_DNA"/>
</dbReference>
<dbReference type="AlphaFoldDB" id="A0A177NA54"/>
<comment type="caution">
    <text evidence="1">The sequence shown here is derived from an EMBL/GenBank/DDBJ whole genome shotgun (WGS) entry which is preliminary data.</text>
</comment>
<dbReference type="STRING" id="702114.A1355_12820"/>
<sequence>MRLSKVTYRVFEREAEGPWAAEATAWHQLDGEIMLTVTDGKREYISWGSEPEQYCIQRKNKTSFSPDVLCEVDMTEHPYWKGLEGQTNTHEFADKLHQVLVIRNGENSVFLSSQYDDGTFLGDCVRVSKSNPL</sequence>
<dbReference type="Proteomes" id="UP000077628">
    <property type="component" value="Unassembled WGS sequence"/>
</dbReference>
<reference evidence="2" key="1">
    <citation type="submission" date="2016-03" db="EMBL/GenBank/DDBJ databases">
        <authorList>
            <person name="Heylen K."/>
            <person name="De Vos P."/>
            <person name="Vekeman B."/>
        </authorList>
    </citation>
    <scope>NUCLEOTIDE SEQUENCE [LARGE SCALE GENOMIC DNA]</scope>
    <source>
        <strain evidence="2">R-45383</strain>
    </source>
</reference>
<organism evidence="1 2">
    <name type="scientific">Methylomonas koyamae</name>
    <dbReference type="NCBI Taxonomy" id="702114"/>
    <lineage>
        <taxon>Bacteria</taxon>
        <taxon>Pseudomonadati</taxon>
        <taxon>Pseudomonadota</taxon>
        <taxon>Gammaproteobacteria</taxon>
        <taxon>Methylococcales</taxon>
        <taxon>Methylococcaceae</taxon>
        <taxon>Methylomonas</taxon>
    </lineage>
</organism>
<name>A0A177NA54_9GAMM</name>